<gene>
    <name evidence="1" type="primary">C20orf27</name>
</gene>
<evidence type="ECO:0000313" key="1">
    <source>
        <dbReference type="Ensembl" id="ENSELUP00000038401.2"/>
    </source>
</evidence>
<protein>
    <recommendedName>
        <fullName evidence="3">Dynein light chain</fullName>
    </recommendedName>
</protein>
<dbReference type="PANTHER" id="PTHR48424">
    <property type="entry name" value="DYNEIN LIGHT CHAIN-RELATED"/>
    <property type="match status" value="1"/>
</dbReference>
<sequence>MLLEEQNRHLAQVEIDEVFGLVCHIAAKVSTHDAMPWTGLRSVYLLNVSSDVFFDVVLLHGLSGTVHCILLHVLRHVCILNHGLPVRHDCKEEDRPGWPLRLGLT</sequence>
<dbReference type="PANTHER" id="PTHR48424:SF2">
    <property type="entry name" value="DYNEIN LIGHT CHAIN"/>
    <property type="match status" value="1"/>
</dbReference>
<dbReference type="Proteomes" id="UP000265140">
    <property type="component" value="Chromosome 7"/>
</dbReference>
<dbReference type="GeneTree" id="ENSGT00390000001618"/>
<accession>A0A3P9AB21</accession>
<dbReference type="InParanoid" id="A0A3P9AB21"/>
<dbReference type="AlphaFoldDB" id="A0A3P9AB21"/>
<reference evidence="1" key="3">
    <citation type="submission" date="2025-08" db="UniProtKB">
        <authorList>
            <consortium name="Ensembl"/>
        </authorList>
    </citation>
    <scope>IDENTIFICATION</scope>
</reference>
<name>A0A3P9AB21_ESOLU</name>
<reference evidence="2" key="1">
    <citation type="journal article" date="2014" name="PLoS ONE">
        <title>The genome and linkage map of the northern pike (Esox lucius): conserved synteny revealed between the salmonid sister group and the Neoteleostei.</title>
        <authorList>
            <person name="Rondeau E.B."/>
            <person name="Minkley D.R."/>
            <person name="Leong J.S."/>
            <person name="Messmer A.M."/>
            <person name="Jantzen J.R."/>
            <person name="von Schalburg K.R."/>
            <person name="Lemon C."/>
            <person name="Bird N.H."/>
            <person name="Koop B.F."/>
        </authorList>
    </citation>
    <scope>NUCLEOTIDE SEQUENCE</scope>
</reference>
<dbReference type="STRING" id="8010.ENSELUP00000038401"/>
<keyword evidence="2" id="KW-1185">Reference proteome</keyword>
<dbReference type="Bgee" id="ENSELUG00000000767">
    <property type="expression patterns" value="Expressed in bone element and 14 other cell types or tissues"/>
</dbReference>
<evidence type="ECO:0008006" key="3">
    <source>
        <dbReference type="Google" id="ProtNLM"/>
    </source>
</evidence>
<evidence type="ECO:0000313" key="2">
    <source>
        <dbReference type="Proteomes" id="UP000265140"/>
    </source>
</evidence>
<reference evidence="1" key="2">
    <citation type="submission" date="2020-02" db="EMBL/GenBank/DDBJ databases">
        <title>Esox lucius (northern pike) genome, fEsoLuc1, primary haplotype.</title>
        <authorList>
            <person name="Myers G."/>
            <person name="Karagic N."/>
            <person name="Meyer A."/>
            <person name="Pippel M."/>
            <person name="Reichard M."/>
            <person name="Winkler S."/>
            <person name="Tracey A."/>
            <person name="Sims Y."/>
            <person name="Howe K."/>
            <person name="Rhie A."/>
            <person name="Formenti G."/>
            <person name="Durbin R."/>
            <person name="Fedrigo O."/>
            <person name="Jarvis E.D."/>
        </authorList>
    </citation>
    <scope>NUCLEOTIDE SEQUENCE [LARGE SCALE GENOMIC DNA]</scope>
</reference>
<proteinExistence type="predicted"/>
<dbReference type="OMA" id="VIRHICI"/>
<reference evidence="1" key="4">
    <citation type="submission" date="2025-09" db="UniProtKB">
        <authorList>
            <consortium name="Ensembl"/>
        </authorList>
    </citation>
    <scope>IDENTIFICATION</scope>
</reference>
<dbReference type="Ensembl" id="ENSELUT00000028799.3">
    <property type="protein sequence ID" value="ENSELUP00000038401.2"/>
    <property type="gene ID" value="ENSELUG00000000767.3"/>
</dbReference>
<organism evidence="1 2">
    <name type="scientific">Esox lucius</name>
    <name type="common">Northern pike</name>
    <dbReference type="NCBI Taxonomy" id="8010"/>
    <lineage>
        <taxon>Eukaryota</taxon>
        <taxon>Metazoa</taxon>
        <taxon>Chordata</taxon>
        <taxon>Craniata</taxon>
        <taxon>Vertebrata</taxon>
        <taxon>Euteleostomi</taxon>
        <taxon>Actinopterygii</taxon>
        <taxon>Neopterygii</taxon>
        <taxon>Teleostei</taxon>
        <taxon>Protacanthopterygii</taxon>
        <taxon>Esociformes</taxon>
        <taxon>Esocidae</taxon>
        <taxon>Esox</taxon>
    </lineage>
</organism>